<proteinExistence type="predicted"/>
<evidence type="ECO:0008006" key="2">
    <source>
        <dbReference type="Google" id="ProtNLM"/>
    </source>
</evidence>
<dbReference type="SUPFAM" id="SSF53335">
    <property type="entry name" value="S-adenosyl-L-methionine-dependent methyltransferases"/>
    <property type="match status" value="1"/>
</dbReference>
<name>X1GNR4_9ZZZZ</name>
<accession>X1GNR4</accession>
<evidence type="ECO:0000313" key="1">
    <source>
        <dbReference type="EMBL" id="GAH34653.1"/>
    </source>
</evidence>
<dbReference type="Gene3D" id="3.40.50.150">
    <property type="entry name" value="Vaccinia Virus protein VP39"/>
    <property type="match status" value="1"/>
</dbReference>
<organism evidence="1">
    <name type="scientific">marine sediment metagenome</name>
    <dbReference type="NCBI Taxonomy" id="412755"/>
    <lineage>
        <taxon>unclassified sequences</taxon>
        <taxon>metagenomes</taxon>
        <taxon>ecological metagenomes</taxon>
    </lineage>
</organism>
<sequence>CDLLEIILECFSIESGKFLDVAGGYGLLTRSMRDKGFDCYTTDKYCVNLFAKTFEPDPHFVADALFAFEVLEHIEDPLQFMGDIFTQYGCKTFIFSTVTFDFPIPSNDWWYYAFEDGQHITFYQPRTLSHLAKRFKCNYYMLTTDFHIIIDKDLPSISRLILFNRYTRNLYSIYVRHKRYGLSKTWDDHLKMKERLKSS</sequence>
<reference evidence="1" key="1">
    <citation type="journal article" date="2014" name="Front. Microbiol.">
        <title>High frequency of phylogenetically diverse reductive dehalogenase-homologous genes in deep subseafloor sedimentary metagenomes.</title>
        <authorList>
            <person name="Kawai M."/>
            <person name="Futagami T."/>
            <person name="Toyoda A."/>
            <person name="Takaki Y."/>
            <person name="Nishi S."/>
            <person name="Hori S."/>
            <person name="Arai W."/>
            <person name="Tsubouchi T."/>
            <person name="Morono Y."/>
            <person name="Uchiyama I."/>
            <person name="Ito T."/>
            <person name="Fujiyama A."/>
            <person name="Inagaki F."/>
            <person name="Takami H."/>
        </authorList>
    </citation>
    <scope>NUCLEOTIDE SEQUENCE</scope>
    <source>
        <strain evidence="1">Expedition CK06-06</strain>
    </source>
</reference>
<dbReference type="Pfam" id="PF13489">
    <property type="entry name" value="Methyltransf_23"/>
    <property type="match status" value="1"/>
</dbReference>
<dbReference type="EMBL" id="BARU01007949">
    <property type="protein sequence ID" value="GAH34653.1"/>
    <property type="molecule type" value="Genomic_DNA"/>
</dbReference>
<gene>
    <name evidence="1" type="ORF">S03H2_15616</name>
</gene>
<dbReference type="AlphaFoldDB" id="X1GNR4"/>
<protein>
    <recommendedName>
        <fullName evidence="2">Methyltransferase type 11 domain-containing protein</fullName>
    </recommendedName>
</protein>
<feature type="non-terminal residue" evidence="1">
    <location>
        <position position="1"/>
    </location>
</feature>
<dbReference type="InterPro" id="IPR029063">
    <property type="entry name" value="SAM-dependent_MTases_sf"/>
</dbReference>
<comment type="caution">
    <text evidence="1">The sequence shown here is derived from an EMBL/GenBank/DDBJ whole genome shotgun (WGS) entry which is preliminary data.</text>
</comment>